<dbReference type="STRING" id="10181.G5AZB6"/>
<dbReference type="InterPro" id="IPR053355">
    <property type="entry name" value="RAD51-associated"/>
</dbReference>
<dbReference type="GO" id="GO:0032991">
    <property type="term" value="C:protein-containing complex"/>
    <property type="evidence" value="ECO:0007669"/>
    <property type="project" value="TreeGrafter"/>
</dbReference>
<feature type="compositionally biased region" description="Basic and acidic residues" evidence="1">
    <location>
        <begin position="1"/>
        <end position="11"/>
    </location>
</feature>
<feature type="region of interest" description="Disordered" evidence="1">
    <location>
        <begin position="1"/>
        <end position="68"/>
    </location>
</feature>
<feature type="compositionally biased region" description="Basic and acidic residues" evidence="1">
    <location>
        <begin position="37"/>
        <end position="49"/>
    </location>
</feature>
<dbReference type="PANTHER" id="PTHR39229:SF1">
    <property type="entry name" value="RAD51-ASSOCIATED PROTEIN 2"/>
    <property type="match status" value="1"/>
</dbReference>
<protein>
    <submittedName>
        <fullName evidence="3">RAD51-associated protein 2</fullName>
    </submittedName>
</protein>
<evidence type="ECO:0000256" key="1">
    <source>
        <dbReference type="SAM" id="MobiDB-lite"/>
    </source>
</evidence>
<evidence type="ECO:0000313" key="4">
    <source>
        <dbReference type="Proteomes" id="UP000006813"/>
    </source>
</evidence>
<accession>G5AZB6</accession>
<reference evidence="3 4" key="1">
    <citation type="journal article" date="2011" name="Nature">
        <title>Genome sequencing reveals insights into physiology and longevity of the naked mole rat.</title>
        <authorList>
            <person name="Kim E.B."/>
            <person name="Fang X."/>
            <person name="Fushan A.A."/>
            <person name="Huang Z."/>
            <person name="Lobanov A.V."/>
            <person name="Han L."/>
            <person name="Marino S.M."/>
            <person name="Sun X."/>
            <person name="Turanov A.A."/>
            <person name="Yang P."/>
            <person name="Yim S.H."/>
            <person name="Zhao X."/>
            <person name="Kasaikina M.V."/>
            <person name="Stoletzki N."/>
            <person name="Peng C."/>
            <person name="Polak P."/>
            <person name="Xiong Z."/>
            <person name="Kiezun A."/>
            <person name="Zhu Y."/>
            <person name="Chen Y."/>
            <person name="Kryukov G.V."/>
            <person name="Zhang Q."/>
            <person name="Peshkin L."/>
            <person name="Yang L."/>
            <person name="Bronson R.T."/>
            <person name="Buffenstein R."/>
            <person name="Wang B."/>
            <person name="Han C."/>
            <person name="Li Q."/>
            <person name="Chen L."/>
            <person name="Zhao W."/>
            <person name="Sunyaev S.R."/>
            <person name="Park T.J."/>
            <person name="Zhang G."/>
            <person name="Wang J."/>
            <person name="Gladyshev V.N."/>
        </authorList>
    </citation>
    <scope>NUCLEOTIDE SEQUENCE [LARGE SCALE GENOMIC DNA]</scope>
</reference>
<organism evidence="3 4">
    <name type="scientific">Heterocephalus glaber</name>
    <name type="common">Naked mole rat</name>
    <dbReference type="NCBI Taxonomy" id="10181"/>
    <lineage>
        <taxon>Eukaryota</taxon>
        <taxon>Metazoa</taxon>
        <taxon>Chordata</taxon>
        <taxon>Craniata</taxon>
        <taxon>Vertebrata</taxon>
        <taxon>Euteleostomi</taxon>
        <taxon>Mammalia</taxon>
        <taxon>Eutheria</taxon>
        <taxon>Euarchontoglires</taxon>
        <taxon>Glires</taxon>
        <taxon>Rodentia</taxon>
        <taxon>Hystricomorpha</taxon>
        <taxon>Bathyergidae</taxon>
        <taxon>Heterocephalus</taxon>
    </lineage>
</organism>
<name>G5AZB6_HETGA</name>
<dbReference type="PANTHER" id="PTHR39229">
    <property type="entry name" value="MCG1037962"/>
    <property type="match status" value="1"/>
</dbReference>
<dbReference type="Pfam" id="PF15696">
    <property type="entry name" value="RAD51_interact"/>
    <property type="match status" value="1"/>
</dbReference>
<dbReference type="Proteomes" id="UP000006813">
    <property type="component" value="Unassembled WGS sequence"/>
</dbReference>
<sequence>VSSAHLREQAGPKDGALQAPAGGFTDPPWSPSGHSAQKRELQDGERAVDSESSWPEYGESDHQLLSSRDAVERSSDLWSSHCCDHSGVQCDVRRSEESRTAALREAPCRGAETARDRRTPARLGRSQSRHCHVGRSLKRSGRVFGVMRNYRANNGSVKRPREKLNLLQLQVELLGEKDDHNTKAMNVHEQQSAPLMIEMPGNPNCLMNTVWLNSEGENYSSLQLRYDPVQKDFHLSISSQSFITEIFYFHKSISGNQKGNGILSWYQILQCKNQIGTQNLITRSINVNIKSGILNKCLQTTVSEHLNIVFKINIPYLFDNFYSLTRIENDSELGEGYIFKWIMHLNYLKLIAVKGHTVYLMRVLTFSKLLGDIMKPMLKERRPIFKTQQIFEGPKKENFDSFSTTTKNLCLTIFETSEKILFLMDIDDMEELSLIKGSHYKSISRLEQLSNGETWGHCSFSIVKTHMKSGPQFTRKKHGYISGKYHEINMHNQDLGTERKQDPKKVSSFTFKHTFEGSFNVRPQAILANQNTIHVVIQINRMTISQVLNFENFQNEIEGIKYDYVLKKEVKLIAQSSKYSCQVCIKIEKEEDRFFPKDGMLSVQSISLISKRVNVEETKSVSQNSTTDKNEYKSILQESELANSEHFHRKNEATLYVNHQFETDSNEGNNECFQNLTEECLSTETMTVVKDFEMKSKFDLVLEELRMFHEISKENEIPTTVETNNGQQNYFEESSDAKEAKMAIEKDLKMVTADRKCASPLPCDTIVGPSIHRRHQSLFKWKTVPNNGEQEVPNVYCCPRTPEEEILYFTSEQDGKNTLPKRPALFPDECMEEKLYYLLRGGSHFPRGISRIQPLKTCNRPIRIGLSRKARFKQLHPYLK</sequence>
<dbReference type="eggNOG" id="ENOG502RZS1">
    <property type="taxonomic scope" value="Eukaryota"/>
</dbReference>
<feature type="domain" description="RAD51 interacting motif" evidence="2">
    <location>
        <begin position="841"/>
        <end position="879"/>
    </location>
</feature>
<dbReference type="InParanoid" id="G5AZB6"/>
<evidence type="ECO:0000313" key="3">
    <source>
        <dbReference type="EMBL" id="EHB02381.1"/>
    </source>
</evidence>
<evidence type="ECO:0000259" key="2">
    <source>
        <dbReference type="Pfam" id="PF15696"/>
    </source>
</evidence>
<dbReference type="EMBL" id="JH167601">
    <property type="protein sequence ID" value="EHB02381.1"/>
    <property type="molecule type" value="Genomic_DNA"/>
</dbReference>
<gene>
    <name evidence="3" type="ORF">GW7_11049</name>
</gene>
<feature type="non-terminal residue" evidence="3">
    <location>
        <position position="1"/>
    </location>
</feature>
<dbReference type="AlphaFoldDB" id="G5AZB6"/>
<feature type="region of interest" description="Disordered" evidence="1">
    <location>
        <begin position="108"/>
        <end position="130"/>
    </location>
</feature>
<dbReference type="InterPro" id="IPR031419">
    <property type="entry name" value="RAD51_interact"/>
</dbReference>
<proteinExistence type="predicted"/>